<evidence type="ECO:0000313" key="3">
    <source>
        <dbReference type="EMBL" id="CAF2095269.1"/>
    </source>
</evidence>
<dbReference type="Proteomes" id="UP000663887">
    <property type="component" value="Unassembled WGS sequence"/>
</dbReference>
<dbReference type="AlphaFoldDB" id="A0A816TD34"/>
<gene>
    <name evidence="3" type="ORF">XDN619_LOCUS17561</name>
</gene>
<comment type="caution">
    <text evidence="3">The sequence shown here is derived from an EMBL/GenBank/DDBJ whole genome shotgun (WGS) entry which is preliminary data.</text>
</comment>
<feature type="signal peptide" evidence="2">
    <location>
        <begin position="1"/>
        <end position="23"/>
    </location>
</feature>
<dbReference type="Gene3D" id="3.40.220.10">
    <property type="entry name" value="Leucine Aminopeptidase, subunit E, domain 1"/>
    <property type="match status" value="1"/>
</dbReference>
<keyword evidence="2" id="KW-0732">Signal</keyword>
<proteinExistence type="predicted"/>
<organism evidence="3 4">
    <name type="scientific">Rotaria magnacalcarata</name>
    <dbReference type="NCBI Taxonomy" id="392030"/>
    <lineage>
        <taxon>Eukaryota</taxon>
        <taxon>Metazoa</taxon>
        <taxon>Spiralia</taxon>
        <taxon>Gnathifera</taxon>
        <taxon>Rotifera</taxon>
        <taxon>Eurotatoria</taxon>
        <taxon>Bdelloidea</taxon>
        <taxon>Philodinida</taxon>
        <taxon>Philodinidae</taxon>
        <taxon>Rotaria</taxon>
    </lineage>
</organism>
<dbReference type="InterPro" id="IPR013320">
    <property type="entry name" value="ConA-like_dom_sf"/>
</dbReference>
<protein>
    <submittedName>
        <fullName evidence="3">Uncharacterized protein</fullName>
    </submittedName>
</protein>
<feature type="coiled-coil region" evidence="1">
    <location>
        <begin position="381"/>
        <end position="408"/>
    </location>
</feature>
<dbReference type="SUPFAM" id="SSF49899">
    <property type="entry name" value="Concanavalin A-like lectins/glucanases"/>
    <property type="match status" value="1"/>
</dbReference>
<name>A0A816TD34_9BILA</name>
<accession>A0A816TD34</accession>
<evidence type="ECO:0000313" key="4">
    <source>
        <dbReference type="Proteomes" id="UP000663887"/>
    </source>
</evidence>
<evidence type="ECO:0000256" key="2">
    <source>
        <dbReference type="SAM" id="SignalP"/>
    </source>
</evidence>
<sequence>MELVYITLVYLIVSFHHIQGTLGFLTSCPKPVCANVTTTREACYQFRTSSGTAVCAPAAECDNFDTCSNGQCLSPKSLCVVDSCCKKRICLPYSLAALCKTNNNNHGDEDLMCRPFWKMPPSDQGSILTYANANTRIMGDSSRSTCASFRVSNLKSDSLVFSIGSAEQSDKNGYTGVGCNKQFALLIENHVNVGVLGACHRYDNRNFTVGPDTLNDGVFHQICITYNNVTSKLCVYRDSDDPKCVIRNNGPLNTGLGDVRIGWWADNTFQSVVAGNGLIRSVSLFDQEISQNYRGSPVKLSMTDSHDCQDQTTMGACLSAKSKLTIKNTQISNALSVYVPLESLTEKTVHSIISTATQAGTSDWNHSRRTLLTFLLAINDKLQQIEKNENANEQYNEYTIQHAKQVRRWLVRKHYSGKVIDIDWNDFRTHFEGMFQENDDEIAKRYRVKTPEPYYELGIRGLHPHIEQSRRYMNRFRKDGFKPEELKVYWNEEQLEDLCPKHEQCDNSERLPPHDPSDIDAIQYLRQYPVSQRNHAVEIRAQEEIILYNSDGYRALLDLKYGRMGGGYALPEFGLAYVRDICFVHPKTEHQRLADMMVSACYSLHSTQLYDNPRSEEEYMANTTAKFRAFMAAAVANTKGDGSNTYLLLGPIGTGAFGNDVRKIRNIFYQVLSSRMMGSTGPIRNAFKHIWFVSTDAWKNDLFKKILSCK</sequence>
<dbReference type="InterPro" id="IPR043472">
    <property type="entry name" value="Macro_dom-like"/>
</dbReference>
<dbReference type="EMBL" id="CAJNRG010007471">
    <property type="protein sequence ID" value="CAF2095269.1"/>
    <property type="molecule type" value="Genomic_DNA"/>
</dbReference>
<reference evidence="3" key="1">
    <citation type="submission" date="2021-02" db="EMBL/GenBank/DDBJ databases">
        <authorList>
            <person name="Nowell W R."/>
        </authorList>
    </citation>
    <scope>NUCLEOTIDE SEQUENCE</scope>
</reference>
<dbReference type="Gene3D" id="2.60.120.200">
    <property type="match status" value="1"/>
</dbReference>
<keyword evidence="1" id="KW-0175">Coiled coil</keyword>
<feature type="chain" id="PRO_5032690197" evidence="2">
    <location>
        <begin position="24"/>
        <end position="710"/>
    </location>
</feature>
<evidence type="ECO:0000256" key="1">
    <source>
        <dbReference type="SAM" id="Coils"/>
    </source>
</evidence>